<proteinExistence type="predicted"/>
<dbReference type="InterPro" id="IPR014710">
    <property type="entry name" value="RmlC-like_jellyroll"/>
</dbReference>
<dbReference type="InterPro" id="IPR013096">
    <property type="entry name" value="Cupin_2"/>
</dbReference>
<dbReference type="AlphaFoldDB" id="A0A0E3LAY5"/>
<protein>
    <recommendedName>
        <fullName evidence="1">Cupin type-2 domain-containing protein</fullName>
    </recommendedName>
</protein>
<reference evidence="2 3" key="1">
    <citation type="submission" date="2014-07" db="EMBL/GenBank/DDBJ databases">
        <title>Methanogenic archaea and the global carbon cycle.</title>
        <authorList>
            <person name="Henriksen J.R."/>
            <person name="Luke J."/>
            <person name="Reinhart S."/>
            <person name="Benedict M.N."/>
            <person name="Youngblut N.D."/>
            <person name="Metcalf M.E."/>
            <person name="Whitaker R.J."/>
            <person name="Metcalf W.W."/>
        </authorList>
    </citation>
    <scope>NUCLEOTIDE SEQUENCE [LARGE SCALE GENOMIC DNA]</scope>
    <source>
        <strain evidence="2 3">HI350</strain>
    </source>
</reference>
<evidence type="ECO:0000259" key="1">
    <source>
        <dbReference type="Pfam" id="PF07883"/>
    </source>
</evidence>
<dbReference type="InterPro" id="IPR011051">
    <property type="entry name" value="RmlC_Cupin_sf"/>
</dbReference>
<accession>A0A0E3LAY5</accession>
<dbReference type="Pfam" id="PF07883">
    <property type="entry name" value="Cupin_2"/>
    <property type="match status" value="1"/>
</dbReference>
<dbReference type="RefSeq" id="WP_048172678.1">
    <property type="nucleotide sequence ID" value="NZ_CP009507.1"/>
</dbReference>
<dbReference type="GeneID" id="24861158"/>
<dbReference type="Gene3D" id="2.60.120.10">
    <property type="entry name" value="Jelly Rolls"/>
    <property type="match status" value="1"/>
</dbReference>
<dbReference type="KEGG" id="msz:MSSIH_2141"/>
<organism evidence="2 3">
    <name type="scientific">Methanosarcina siciliae HI350</name>
    <dbReference type="NCBI Taxonomy" id="1434119"/>
    <lineage>
        <taxon>Archaea</taxon>
        <taxon>Methanobacteriati</taxon>
        <taxon>Methanobacteriota</taxon>
        <taxon>Stenosarchaea group</taxon>
        <taxon>Methanomicrobia</taxon>
        <taxon>Methanosarcinales</taxon>
        <taxon>Methanosarcinaceae</taxon>
        <taxon>Methanosarcina</taxon>
    </lineage>
</organism>
<dbReference type="SUPFAM" id="SSF51182">
    <property type="entry name" value="RmlC-like cupins"/>
    <property type="match status" value="1"/>
</dbReference>
<dbReference type="Proteomes" id="UP000033092">
    <property type="component" value="Chromosome"/>
</dbReference>
<dbReference type="EMBL" id="CP009507">
    <property type="protein sequence ID" value="AKB32831.1"/>
    <property type="molecule type" value="Genomic_DNA"/>
</dbReference>
<dbReference type="GeneID" id="41606228"/>
<evidence type="ECO:0000313" key="2">
    <source>
        <dbReference type="EMBL" id="AKB32831.1"/>
    </source>
</evidence>
<dbReference type="PATRIC" id="fig|1434119.4.peg.2789"/>
<gene>
    <name evidence="2" type="ORF">MSSIH_2141</name>
</gene>
<feature type="domain" description="Cupin type-2" evidence="1">
    <location>
        <begin position="48"/>
        <end position="92"/>
    </location>
</feature>
<evidence type="ECO:0000313" key="3">
    <source>
        <dbReference type="Proteomes" id="UP000033092"/>
    </source>
</evidence>
<dbReference type="HOGENOM" id="CLU_2081459_0_0_2"/>
<name>A0A0E3LAY5_9EURY</name>
<sequence>MKDFPDFMKSKSNHISSKEQNTEDIDGYFYEGADGSQMAFWTCYSDRVSKKHAHEFDEWMVCVSGQYTAYLNEKEFVLNPGDELFIPKGTEQWGRCIAGMRTIHAFGEKRIRRDKVRPI</sequence>